<dbReference type="InterPro" id="IPR001650">
    <property type="entry name" value="Helicase_C-like"/>
</dbReference>
<dbReference type="PANTHER" id="PTHR45626">
    <property type="entry name" value="TRANSCRIPTION TERMINATION FACTOR 2-RELATED"/>
    <property type="match status" value="1"/>
</dbReference>
<protein>
    <submittedName>
        <fullName evidence="5">HepA</fullName>
    </submittedName>
</protein>
<dbReference type="InterPro" id="IPR050628">
    <property type="entry name" value="SNF2_RAD54_helicase_TF"/>
</dbReference>
<dbReference type="PROSITE" id="PS51192">
    <property type="entry name" value="HELICASE_ATP_BIND_1"/>
    <property type="match status" value="1"/>
</dbReference>
<dbReference type="InterPro" id="IPR038718">
    <property type="entry name" value="SNF2-like_sf"/>
</dbReference>
<dbReference type="GO" id="GO:0016787">
    <property type="term" value="F:hydrolase activity"/>
    <property type="evidence" value="ECO:0007669"/>
    <property type="project" value="UniProtKB-KW"/>
</dbReference>
<dbReference type="InterPro" id="IPR027417">
    <property type="entry name" value="P-loop_NTPase"/>
</dbReference>
<evidence type="ECO:0000313" key="6">
    <source>
        <dbReference type="Proteomes" id="UP000472372"/>
    </source>
</evidence>
<dbReference type="SMART" id="SM00490">
    <property type="entry name" value="HELICc"/>
    <property type="match status" value="1"/>
</dbReference>
<dbReference type="InterPro" id="IPR013087">
    <property type="entry name" value="Znf_C2H2_type"/>
</dbReference>
<dbReference type="PROSITE" id="PS51194">
    <property type="entry name" value="HELICASE_CTER"/>
    <property type="match status" value="1"/>
</dbReference>
<gene>
    <name evidence="5" type="ORF">PTTW11_01520</name>
</gene>
<dbReference type="InterPro" id="IPR014001">
    <property type="entry name" value="Helicase_ATP-bd"/>
</dbReference>
<keyword evidence="3" id="KW-0067">ATP-binding</keyword>
<dbReference type="SMART" id="SM00487">
    <property type="entry name" value="DEXDc"/>
    <property type="match status" value="1"/>
</dbReference>
<feature type="region of interest" description="Disordered" evidence="4">
    <location>
        <begin position="415"/>
        <end position="437"/>
    </location>
</feature>
<dbReference type="Pfam" id="PF00271">
    <property type="entry name" value="Helicase_C"/>
    <property type="match status" value="1"/>
</dbReference>
<dbReference type="SUPFAM" id="SSF52540">
    <property type="entry name" value="P-loop containing nucleoside triphosphate hydrolases"/>
    <property type="match status" value="2"/>
</dbReference>
<dbReference type="PROSITE" id="PS00028">
    <property type="entry name" value="ZINC_FINGER_C2H2_1"/>
    <property type="match status" value="1"/>
</dbReference>
<keyword evidence="2" id="KW-0378">Hydrolase</keyword>
<feature type="region of interest" description="Disordered" evidence="4">
    <location>
        <begin position="29"/>
        <end position="61"/>
    </location>
</feature>
<dbReference type="Proteomes" id="UP000472372">
    <property type="component" value="Chromosome 2"/>
</dbReference>
<dbReference type="GO" id="GO:0005634">
    <property type="term" value="C:nucleus"/>
    <property type="evidence" value="ECO:0007669"/>
    <property type="project" value="TreeGrafter"/>
</dbReference>
<feature type="compositionally biased region" description="Basic and acidic residues" evidence="4">
    <location>
        <begin position="428"/>
        <end position="437"/>
    </location>
</feature>
<evidence type="ECO:0000256" key="4">
    <source>
        <dbReference type="SAM" id="MobiDB-lite"/>
    </source>
</evidence>
<dbReference type="InterPro" id="IPR049730">
    <property type="entry name" value="SNF2/RAD54-like_C"/>
</dbReference>
<keyword evidence="1" id="KW-0547">Nucleotide-binding</keyword>
<dbReference type="PROSITE" id="PS50157">
    <property type="entry name" value="ZINC_FINGER_C2H2_2"/>
    <property type="match status" value="1"/>
</dbReference>
<dbReference type="EMBL" id="HG992978">
    <property type="protein sequence ID" value="CAE7007247.1"/>
    <property type="molecule type" value="Genomic_DNA"/>
</dbReference>
<proteinExistence type="predicted"/>
<evidence type="ECO:0000256" key="1">
    <source>
        <dbReference type="ARBA" id="ARBA00022741"/>
    </source>
</evidence>
<dbReference type="Gene3D" id="3.40.50.300">
    <property type="entry name" value="P-loop containing nucleotide triphosphate hydrolases"/>
    <property type="match status" value="1"/>
</dbReference>
<dbReference type="CDD" id="cd18793">
    <property type="entry name" value="SF2_C_SNF"/>
    <property type="match status" value="1"/>
</dbReference>
<feature type="region of interest" description="Disordered" evidence="4">
    <location>
        <begin position="468"/>
        <end position="517"/>
    </location>
</feature>
<dbReference type="GO" id="GO:0008094">
    <property type="term" value="F:ATP-dependent activity, acting on DNA"/>
    <property type="evidence" value="ECO:0007669"/>
    <property type="project" value="TreeGrafter"/>
</dbReference>
<sequence length="1432" mass="160050">MSKRQPPKAADEDDSLNIAITSLSAINFTPHDPLTTPYGNATEAQGIKQNEDNGLSTDEESLPDENALHVCDGWGEDIEQEEEAGDDQNYIDLLNGDGIHVSDYLGKEWVEAIVKLDQVQPLYIPGLLFHPHPWQLKGAAQGHWLCEQKDFRLFCCGDEMGLGKTMLAVLMAKLAQPQPGFCVVVSPKTVCTQWREEFERAFVKGEALKAIVLTDPKTTAHQLYQDMPDVVICSYEFVENAYRAIKRYKQGKTTTRPTSALHSDFWSLQKFPIKRLFLDEAHRIGNTRSARHIATRAIPALATALFSGTFPHNRWNNWAGPVSFAKHPPFLNLATFQHTFSTNNYDGVPEPEPQMARIKLLQRFLLRFTIARPASVLNLPGAEHLKSAFRLNQYDLDQSEYHFLEYQQAQLMAKRESLKKSRQGRSKGKSEDHEKKGESLTVLVHAIRSQLASIHPILLDTRFQTRDADSWEEEADDDSGSDFADEDDESDSDESENDDEQSLTAASETSVTVDKTDLDAIHQQVSTDYTDNDDTPRTLWLRHLEEFPALAFDSARLKRVIALYEHVLDMIKAALHERFGIIALEYNGVTPDSVRLENLSQFKNYSHPSVPLLLSGKAGGEGINIQQASIMIQTEIWWNRNAELQVYSRLLRPGQLHKVIIIRLQGKGCSIDDCIIGASMAGAADDFNSSDIEYEERPNKFLRCGGASLGRALARATEDRKESKVAFKQRPLYYGAPKTQNAQALWDNRFRSFLSSTLNVDPNQTPTCENIIRFLYAYPKHLISRAPSGAISFDTMRGAIEHIISTTQGRFPEFKLKLGEASRIKAVFSDLLSKGVITKDVSRTGQWLGSRIVYMLARALMQNALSQGCRSWDFVIQGALYLGLMVSTGSRVGDITRSDGLVGNKCVKYGDVEIQVKTDEAGNEDLVAVISLRYTKGKKDSSNVEQRVRIRMLSNTFNASDTIKLILVMALRTGNVEENTIEDLIATTKKRRGRSVVWKDPTLPLLAKATTGHVLKLSEPATTTQGQTIFRKATDLLGVLNVCGTHDIRRGVASETHTLSATKNFDGEARTAKLLNHSHSSTFRGVTASYIGEAVESRLEERLDESMGNMAQDAAKIAAMSYQAVHINKNDIQKYLLDNGLPDTESSRRKARRCMDKANREAWAKSNDATTFEVPDLAASSEVGSTTKRKRPAPAPVDSNEIPIDPRLENIFAQVGAETVLDGIVDPEELFDVDLFEDVDTNTTPTSSDPLSLPSIEFMDYFSRINLQSQTTKPVNGGSRDTSSVFLHTCDQGCLYTHPSKEVMQRHNKICKGIIRNVGPRVACPRGCGKDFSTDKGAKEHVRVFHNFVPKPCPRKDCDQTVLYPNPTSMSNHMSTVHRFSPRTCPNCPPGTTGATKIWKRKEGFRTHHIGMHRWTVEMFDAMLEAEVNEEV</sequence>
<accession>A0A6S6VBV1</accession>
<evidence type="ECO:0000256" key="3">
    <source>
        <dbReference type="ARBA" id="ARBA00022840"/>
    </source>
</evidence>
<organism evidence="5 6">
    <name type="scientific">Pyrenophora teres f. teres</name>
    <dbReference type="NCBI Taxonomy" id="97479"/>
    <lineage>
        <taxon>Eukaryota</taxon>
        <taxon>Fungi</taxon>
        <taxon>Dikarya</taxon>
        <taxon>Ascomycota</taxon>
        <taxon>Pezizomycotina</taxon>
        <taxon>Dothideomycetes</taxon>
        <taxon>Pleosporomycetidae</taxon>
        <taxon>Pleosporales</taxon>
        <taxon>Pleosporineae</taxon>
        <taxon>Pleosporaceae</taxon>
        <taxon>Pyrenophora</taxon>
    </lineage>
</organism>
<evidence type="ECO:0000313" key="5">
    <source>
        <dbReference type="EMBL" id="CAE7007247.1"/>
    </source>
</evidence>
<dbReference type="GO" id="GO:0005524">
    <property type="term" value="F:ATP binding"/>
    <property type="evidence" value="ECO:0007669"/>
    <property type="project" value="UniProtKB-KW"/>
</dbReference>
<feature type="compositionally biased region" description="Polar residues" evidence="4">
    <location>
        <begin position="502"/>
        <end position="513"/>
    </location>
</feature>
<evidence type="ECO:0000256" key="2">
    <source>
        <dbReference type="ARBA" id="ARBA00022801"/>
    </source>
</evidence>
<dbReference type="Pfam" id="PF00176">
    <property type="entry name" value="SNF2-rel_dom"/>
    <property type="match status" value="1"/>
</dbReference>
<reference evidence="5" key="1">
    <citation type="submission" date="2021-02" db="EMBL/GenBank/DDBJ databases">
        <authorList>
            <person name="Syme A R."/>
            <person name="Syme A R."/>
            <person name="Moolhuijzen P."/>
        </authorList>
    </citation>
    <scope>NUCLEOTIDE SEQUENCE</scope>
    <source>
        <strain evidence="5">W1-1</strain>
    </source>
</reference>
<dbReference type="GO" id="GO:0006281">
    <property type="term" value="P:DNA repair"/>
    <property type="evidence" value="ECO:0007669"/>
    <property type="project" value="TreeGrafter"/>
</dbReference>
<dbReference type="Gene3D" id="3.40.50.10810">
    <property type="entry name" value="Tandem AAA-ATPase domain"/>
    <property type="match status" value="1"/>
</dbReference>
<name>A0A6S6VBV1_9PLEO</name>
<dbReference type="InterPro" id="IPR000330">
    <property type="entry name" value="SNF2_N"/>
</dbReference>
<feature type="region of interest" description="Disordered" evidence="4">
    <location>
        <begin position="1175"/>
        <end position="1202"/>
    </location>
</feature>
<feature type="compositionally biased region" description="Acidic residues" evidence="4">
    <location>
        <begin position="470"/>
        <end position="501"/>
    </location>
</feature>